<dbReference type="KEGG" id="oni:Osc7112_6100"/>
<evidence type="ECO:0000313" key="3">
    <source>
        <dbReference type="Proteomes" id="UP000010478"/>
    </source>
</evidence>
<dbReference type="STRING" id="179408.Osc7112_6100"/>
<sequence length="782" mass="90812">MSKKKRKKEKTSAQANNKNQSKGFATRRVEKEFTGFTYHKMSSPLEGMTEDERVEFIKKLGENFEQQFETSFETLQKQIFQVEPCSLLSFFAYYDLTTSPGINREWTEKNPILQHHVEFLQGLLLQHSQDSFDFRPALPQDFVEFRQLVQDVTRGFNMKSLSLADPSTTIEQHQKLITVEGIRADTQAVRNWGYPQQVKRIVSDLFSSLDDTIEQRIGVRVGCLVEMWFQILDIVEYRINQHRNLTLPSLRAKSIKIAIKKYYQAFPDLTSSPEDLSAYVQEEGLTLDGLRAMIFSQSDLRLKHIYTLTLDTFVDAYPKAVNPEALKDVLNAWSLSFGDLSDWNPEHLFLGNPVWHKPLIKLEVGTYFCPIITLFLNYFIDIMEAIIKPHADIYKKYEERRGNFLEQEIYQLFQKAFPSAKVYQGSEWFDPTTKQTFETDLLVLLDSYLLVVEAKSGRVTEATKRGAFESLKKIVKKLMVEPSIQSKRFCDYLIKNPGLHQLKNRKGELNEVDCSQVREVVRLSITLESLGTLFCRSTDLKQAGLIASDLEMSPTMSLADLEIIFEILEGNCDKLHYLGQRTEFEKNSNYSGEEIDLLAFYLDTGFNILNTEFAQQRLRLRGLSNIFNPFFLRELPKSETPKPKPKLTHWWRSIIQHIEAQQPERWTEIGCVLLNFTHDEQIKFEEQFKRIKKIVNKFWQLPDHNNTCIFISEASPERAVVAGFAYKRIDEEKRNRTMENAVDEARSISHVSRVVVIGVDVEQNDYPYSVAAWHLNEDENAF</sequence>
<accession>K9VQC2</accession>
<dbReference type="AlphaFoldDB" id="K9VQC2"/>
<dbReference type="EMBL" id="CP003614">
    <property type="protein sequence ID" value="AFZ10288.1"/>
    <property type="molecule type" value="Genomic_DNA"/>
</dbReference>
<dbReference type="eggNOG" id="COG3012">
    <property type="taxonomic scope" value="Bacteria"/>
</dbReference>
<dbReference type="HOGENOM" id="CLU_021902_0_0_3"/>
<protein>
    <submittedName>
        <fullName evidence="2">NERD domain protein</fullName>
    </submittedName>
</protein>
<feature type="region of interest" description="Disordered" evidence="1">
    <location>
        <begin position="1"/>
        <end position="24"/>
    </location>
</feature>
<dbReference type="RefSeq" id="WP_015179487.1">
    <property type="nucleotide sequence ID" value="NC_019729.1"/>
</dbReference>
<evidence type="ECO:0000256" key="1">
    <source>
        <dbReference type="SAM" id="MobiDB-lite"/>
    </source>
</evidence>
<gene>
    <name evidence="2" type="ORF">Osc7112_6100</name>
</gene>
<organism evidence="2 3">
    <name type="scientific">Phormidium nigroviride PCC 7112</name>
    <dbReference type="NCBI Taxonomy" id="179408"/>
    <lineage>
        <taxon>Bacteria</taxon>
        <taxon>Bacillati</taxon>
        <taxon>Cyanobacteriota</taxon>
        <taxon>Cyanophyceae</taxon>
        <taxon>Oscillatoriophycideae</taxon>
        <taxon>Oscillatoriales</taxon>
        <taxon>Oscillatoriaceae</taxon>
        <taxon>Phormidium</taxon>
    </lineage>
</organism>
<feature type="compositionally biased region" description="Polar residues" evidence="1">
    <location>
        <begin position="12"/>
        <end position="23"/>
    </location>
</feature>
<reference evidence="2 3" key="1">
    <citation type="submission" date="2012-05" db="EMBL/GenBank/DDBJ databases">
        <title>Finished chromosome of genome of Oscillatoria sp. PCC 7112.</title>
        <authorList>
            <consortium name="US DOE Joint Genome Institute"/>
            <person name="Gugger M."/>
            <person name="Coursin T."/>
            <person name="Rippka R."/>
            <person name="Tandeau De Marsac N."/>
            <person name="Huntemann M."/>
            <person name="Wei C.-L."/>
            <person name="Han J."/>
            <person name="Detter J.C."/>
            <person name="Han C."/>
            <person name="Tapia R."/>
            <person name="Davenport K."/>
            <person name="Daligault H."/>
            <person name="Erkkila T."/>
            <person name="Gu W."/>
            <person name="Munk A.C.C."/>
            <person name="Teshima H."/>
            <person name="Xu Y."/>
            <person name="Chain P."/>
            <person name="Chen A."/>
            <person name="Krypides N."/>
            <person name="Mavromatis K."/>
            <person name="Markowitz V."/>
            <person name="Szeto E."/>
            <person name="Ivanova N."/>
            <person name="Mikhailova N."/>
            <person name="Ovchinnikova G."/>
            <person name="Pagani I."/>
            <person name="Pati A."/>
            <person name="Goodwin L."/>
            <person name="Peters L."/>
            <person name="Pitluck S."/>
            <person name="Woyke T."/>
            <person name="Kerfeld C."/>
        </authorList>
    </citation>
    <scope>NUCLEOTIDE SEQUENCE [LARGE SCALE GENOMIC DNA]</scope>
    <source>
        <strain evidence="2 3">PCC 7112</strain>
    </source>
</reference>
<proteinExistence type="predicted"/>
<keyword evidence="3" id="KW-1185">Reference proteome</keyword>
<evidence type="ECO:0000313" key="2">
    <source>
        <dbReference type="EMBL" id="AFZ10288.1"/>
    </source>
</evidence>
<dbReference type="OrthoDB" id="787523at2"/>
<name>K9VQC2_9CYAN</name>
<dbReference type="Proteomes" id="UP000010478">
    <property type="component" value="Chromosome"/>
</dbReference>